<reference evidence="2" key="1">
    <citation type="journal article" date="2020" name="Stud. Mycol.">
        <title>101 Dothideomycetes genomes: a test case for predicting lifestyles and emergence of pathogens.</title>
        <authorList>
            <person name="Haridas S."/>
            <person name="Albert R."/>
            <person name="Binder M."/>
            <person name="Bloem J."/>
            <person name="Labutti K."/>
            <person name="Salamov A."/>
            <person name="Andreopoulos B."/>
            <person name="Baker S."/>
            <person name="Barry K."/>
            <person name="Bills G."/>
            <person name="Bluhm B."/>
            <person name="Cannon C."/>
            <person name="Castanera R."/>
            <person name="Culley D."/>
            <person name="Daum C."/>
            <person name="Ezra D."/>
            <person name="Gonzalez J."/>
            <person name="Henrissat B."/>
            <person name="Kuo A."/>
            <person name="Liang C."/>
            <person name="Lipzen A."/>
            <person name="Lutzoni F."/>
            <person name="Magnuson J."/>
            <person name="Mondo S."/>
            <person name="Nolan M."/>
            <person name="Ohm R."/>
            <person name="Pangilinan J."/>
            <person name="Park H.-J."/>
            <person name="Ramirez L."/>
            <person name="Alfaro M."/>
            <person name="Sun H."/>
            <person name="Tritt A."/>
            <person name="Yoshinaga Y."/>
            <person name="Zwiers L.-H."/>
            <person name="Turgeon B."/>
            <person name="Goodwin S."/>
            <person name="Spatafora J."/>
            <person name="Crous P."/>
            <person name="Grigoriev I."/>
        </authorList>
    </citation>
    <scope>NUCLEOTIDE SEQUENCE</scope>
    <source>
        <strain evidence="2">CBS 101060</strain>
    </source>
</reference>
<sequence length="239" mass="27593">MNALSIEELPNPLAGIMSTSRTPYGDSKSTQVPFCNIESSLNRKDHQYRESREESFPELETPVPLNNPTLLDDDKMLLLAHYPPSTTDGLTSQDEADDFFEIDEKIRTLVEEHTSANEARLRTEDYRIFYINNRQPLDLGKRRDFFLFDARTRKTHMEFTNAVLNRCADIFNRLFFLNALKGVKVEWGPDLLNDRARSLVHHSGAVNSVIRLQSRMELVDERNNVDLILGSLLFKMARM</sequence>
<accession>A0A9P4VR22</accession>
<dbReference type="EMBL" id="MU006097">
    <property type="protein sequence ID" value="KAF2838392.1"/>
    <property type="molecule type" value="Genomic_DNA"/>
</dbReference>
<protein>
    <submittedName>
        <fullName evidence="2">Uncharacterized protein</fullName>
    </submittedName>
</protein>
<name>A0A9P4VR22_9PEZI</name>
<dbReference type="Proteomes" id="UP000799429">
    <property type="component" value="Unassembled WGS sequence"/>
</dbReference>
<dbReference type="AlphaFoldDB" id="A0A9P4VR22"/>
<gene>
    <name evidence="2" type="ORF">M501DRAFT_993227</name>
</gene>
<feature type="region of interest" description="Disordered" evidence="1">
    <location>
        <begin position="44"/>
        <end position="66"/>
    </location>
</feature>
<keyword evidence="3" id="KW-1185">Reference proteome</keyword>
<organism evidence="2 3">
    <name type="scientific">Patellaria atrata CBS 101060</name>
    <dbReference type="NCBI Taxonomy" id="1346257"/>
    <lineage>
        <taxon>Eukaryota</taxon>
        <taxon>Fungi</taxon>
        <taxon>Dikarya</taxon>
        <taxon>Ascomycota</taxon>
        <taxon>Pezizomycotina</taxon>
        <taxon>Dothideomycetes</taxon>
        <taxon>Dothideomycetes incertae sedis</taxon>
        <taxon>Patellariales</taxon>
        <taxon>Patellariaceae</taxon>
        <taxon>Patellaria</taxon>
    </lineage>
</organism>
<evidence type="ECO:0000313" key="2">
    <source>
        <dbReference type="EMBL" id="KAF2838392.1"/>
    </source>
</evidence>
<comment type="caution">
    <text evidence="2">The sequence shown here is derived from an EMBL/GenBank/DDBJ whole genome shotgun (WGS) entry which is preliminary data.</text>
</comment>
<evidence type="ECO:0000256" key="1">
    <source>
        <dbReference type="SAM" id="MobiDB-lite"/>
    </source>
</evidence>
<proteinExistence type="predicted"/>
<feature type="compositionally biased region" description="Basic and acidic residues" evidence="1">
    <location>
        <begin position="44"/>
        <end position="55"/>
    </location>
</feature>
<evidence type="ECO:0000313" key="3">
    <source>
        <dbReference type="Proteomes" id="UP000799429"/>
    </source>
</evidence>